<dbReference type="Pfam" id="PF09734">
    <property type="entry name" value="Tau95"/>
    <property type="match status" value="1"/>
</dbReference>
<dbReference type="GO" id="GO:0006384">
    <property type="term" value="P:transcription initiation at RNA polymerase III promoter"/>
    <property type="evidence" value="ECO:0007669"/>
    <property type="project" value="InterPro"/>
</dbReference>
<feature type="domain" description="Transcription factor IIIC subunit 5 HTH" evidence="2">
    <location>
        <begin position="87"/>
        <end position="131"/>
    </location>
</feature>
<dbReference type="InterPro" id="IPR040454">
    <property type="entry name" value="TF_IIIC_Tfc1/Sfc1"/>
</dbReference>
<evidence type="ECO:0000259" key="2">
    <source>
        <dbReference type="Pfam" id="PF09734"/>
    </source>
</evidence>
<dbReference type="GO" id="GO:0001002">
    <property type="term" value="F:RNA polymerase III type 1 promoter sequence-specific DNA binding"/>
    <property type="evidence" value="ECO:0007669"/>
    <property type="project" value="TreeGrafter"/>
</dbReference>
<reference evidence="3 4" key="1">
    <citation type="submission" date="2014-04" db="EMBL/GenBank/DDBJ databases">
        <title>A new species of microsporidia sheds light on the evolution of extreme parasitism.</title>
        <authorList>
            <person name="Haag K.L."/>
            <person name="James T.Y."/>
            <person name="Larsson R."/>
            <person name="Schaer T.M."/>
            <person name="Refardt D."/>
            <person name="Pombert J.-F."/>
            <person name="Ebert D."/>
        </authorList>
    </citation>
    <scope>NUCLEOTIDE SEQUENCE [LARGE SCALE GENOMIC DNA]</scope>
    <source>
        <strain evidence="3 4">UGP3</strain>
        <tissue evidence="3">Spores</tissue>
    </source>
</reference>
<name>A0A098VV26_9MICR</name>
<dbReference type="RefSeq" id="XP_013237998.1">
    <property type="nucleotide sequence ID" value="XM_013382544.1"/>
</dbReference>
<proteinExistence type="predicted"/>
<dbReference type="AlphaFoldDB" id="A0A098VV26"/>
<organism evidence="3 4">
    <name type="scientific">Mitosporidium daphniae</name>
    <dbReference type="NCBI Taxonomy" id="1485682"/>
    <lineage>
        <taxon>Eukaryota</taxon>
        <taxon>Fungi</taxon>
        <taxon>Fungi incertae sedis</taxon>
        <taxon>Microsporidia</taxon>
        <taxon>Mitosporidium</taxon>
    </lineage>
</organism>
<gene>
    <name evidence="3" type="ORF">DI09_31p220</name>
</gene>
<dbReference type="OrthoDB" id="5598268at2759"/>
<protein>
    <submittedName>
        <fullName evidence="3">Thioredoxin</fullName>
    </submittedName>
</protein>
<feature type="compositionally biased region" description="Polar residues" evidence="1">
    <location>
        <begin position="231"/>
        <end position="245"/>
    </location>
</feature>
<dbReference type="GO" id="GO:0001003">
    <property type="term" value="F:RNA polymerase III type 2 promoter sequence-specific DNA binding"/>
    <property type="evidence" value="ECO:0007669"/>
    <property type="project" value="TreeGrafter"/>
</dbReference>
<comment type="caution">
    <text evidence="3">The sequence shown here is derived from an EMBL/GenBank/DDBJ whole genome shotgun (WGS) entry which is preliminary data.</text>
</comment>
<sequence length="277" mass="31711">MADFSFLPKLDDLAVMDALDVLKSEPRTLNLDFVKKLSDSLRMKLGQDELKKILFPPPFFTLSSVPTPIKFNQAASSYLKKEISLMSHRRRELPLVAYYYPKGPWRHCWVRYGVSPCLDRNMAKYQIFEVRCFTGSGENTPISTNSHIIEADRLPCTKGNIVFQFCDVLDPALRLILDSPNSLLPDGSSCCPKDGWYRPECRPKLLAMLKLKWRVHIKEYPLRSGGGSLRLSAQPSTKPPTSTLANEDEKDDIWNFQEDDSDSSYSIFEEEDQNDEF</sequence>
<evidence type="ECO:0000313" key="3">
    <source>
        <dbReference type="EMBL" id="KGG51571.1"/>
    </source>
</evidence>
<dbReference type="EMBL" id="JMKJ01000244">
    <property type="protein sequence ID" value="KGG51571.1"/>
    <property type="molecule type" value="Genomic_DNA"/>
</dbReference>
<dbReference type="GO" id="GO:0000127">
    <property type="term" value="C:transcription factor TFIIIC complex"/>
    <property type="evidence" value="ECO:0007669"/>
    <property type="project" value="InterPro"/>
</dbReference>
<keyword evidence="4" id="KW-1185">Reference proteome</keyword>
<dbReference type="GeneID" id="25259553"/>
<dbReference type="HOGENOM" id="CLU_1005040_0_0_1"/>
<dbReference type="PANTHER" id="PTHR13230:SF5">
    <property type="entry name" value="GENERAL TRANSCRIPTION FACTOR 3C POLYPEPTIDE 5"/>
    <property type="match status" value="1"/>
</dbReference>
<accession>A0A098VV26</accession>
<dbReference type="InterPro" id="IPR019136">
    <property type="entry name" value="TF_IIIC_su-5_HTH"/>
</dbReference>
<dbReference type="Proteomes" id="UP000029725">
    <property type="component" value="Unassembled WGS sequence"/>
</dbReference>
<feature type="compositionally biased region" description="Acidic residues" evidence="1">
    <location>
        <begin position="246"/>
        <end position="277"/>
    </location>
</feature>
<feature type="region of interest" description="Disordered" evidence="1">
    <location>
        <begin position="228"/>
        <end position="277"/>
    </location>
</feature>
<dbReference type="PANTHER" id="PTHR13230">
    <property type="entry name" value="GENERAL TRANSCRIPTION FACTOR IIIC, POLYPEPTIDE 5"/>
    <property type="match status" value="1"/>
</dbReference>
<evidence type="ECO:0000313" key="4">
    <source>
        <dbReference type="Proteomes" id="UP000029725"/>
    </source>
</evidence>
<evidence type="ECO:0000256" key="1">
    <source>
        <dbReference type="SAM" id="MobiDB-lite"/>
    </source>
</evidence>
<dbReference type="VEuPathDB" id="MicrosporidiaDB:DI09_31p220"/>